<accession>A0A429GL27</accession>
<reference evidence="1 2" key="1">
    <citation type="submission" date="2018-10" db="EMBL/GenBank/DDBJ databases">
        <title>Co-occurring genomic capacity for anaerobic methane metabolism and dissimilatory sulfite reduction discovered in the Korarchaeota.</title>
        <authorList>
            <person name="Mckay L.J."/>
            <person name="Dlakic M."/>
            <person name="Fields M.W."/>
            <person name="Delmont T.O."/>
            <person name="Eren A.M."/>
            <person name="Jay Z.J."/>
            <person name="Klingelsmith K.B."/>
            <person name="Rusch D.B."/>
            <person name="Inskeep W.P."/>
        </authorList>
    </citation>
    <scope>NUCLEOTIDE SEQUENCE [LARGE SCALE GENOMIC DNA]</scope>
    <source>
        <strain evidence="1 2">MDKW</strain>
    </source>
</reference>
<sequence length="324" mass="37068">MFKDNRAGGLLREVLVLCTFWKSDYWESDKVAPYPKMSTKPVQHLKDMLPLAGIGVYTKGKGKDYTHQSPCFLIIKGITENEKGEPQFDFHYVSKMQGIKSSELLNKMGKQGLFFTVPGERVLSVLKESGIEPPIEWQKLLEIGSISAPSWQDWIGKRFLDILQQISNDDYEDRIAEILKALGFEVEQLGHRKEGEYPDGIAYAKDFAIIYDCKNSFNYSLKANDRRAIIKYIQDAKKKIKEQRGIEKSYFAIIAHSYSEVKNISDIEKETFSIGFLLTSEAMLYLLFKKISLGRSFLLANFEKLPSNQVITVENVEKVYGRGI</sequence>
<evidence type="ECO:0000313" key="2">
    <source>
        <dbReference type="Proteomes" id="UP000277582"/>
    </source>
</evidence>
<dbReference type="Gene3D" id="3.40.91.30">
    <property type="match status" value="1"/>
</dbReference>
<dbReference type="Proteomes" id="UP000277582">
    <property type="component" value="Unassembled WGS sequence"/>
</dbReference>
<dbReference type="AlphaFoldDB" id="A0A429GL27"/>
<evidence type="ECO:0000313" key="1">
    <source>
        <dbReference type="EMBL" id="RSN74562.1"/>
    </source>
</evidence>
<gene>
    <name evidence="1" type="ORF">D6D85_07870</name>
</gene>
<organism evidence="1 2">
    <name type="scientific">Candidatus Methanodesulfokora washburnensis</name>
    <dbReference type="NCBI Taxonomy" id="2478471"/>
    <lineage>
        <taxon>Archaea</taxon>
        <taxon>Thermoproteota</taxon>
        <taxon>Candidatus Korarchaeia</taxon>
        <taxon>Candidatus Korarchaeia incertae sedis</taxon>
        <taxon>Candidatus Methanodesulfokora</taxon>
    </lineage>
</organism>
<dbReference type="EMBL" id="RCOS01000090">
    <property type="protein sequence ID" value="RSN74562.1"/>
    <property type="molecule type" value="Genomic_DNA"/>
</dbReference>
<keyword evidence="2" id="KW-1185">Reference proteome</keyword>
<protein>
    <submittedName>
        <fullName evidence="1">Uncharacterized protein</fullName>
    </submittedName>
</protein>
<comment type="caution">
    <text evidence="1">The sequence shown here is derived from an EMBL/GenBank/DDBJ whole genome shotgun (WGS) entry which is preliminary data.</text>
</comment>
<name>A0A429GL27_9CREN</name>
<proteinExistence type="predicted"/>